<proteinExistence type="predicted"/>
<dbReference type="Gene3D" id="3.40.190.10">
    <property type="entry name" value="Periplasmic binding protein-like II"/>
    <property type="match status" value="2"/>
</dbReference>
<reference evidence="2" key="1">
    <citation type="submission" date="2021-01" db="EMBL/GenBank/DDBJ databases">
        <title>Whole genome shotgun sequence of Sinosporangium siamense NBRC 109515.</title>
        <authorList>
            <person name="Komaki H."/>
            <person name="Tamura T."/>
        </authorList>
    </citation>
    <scope>NUCLEOTIDE SEQUENCE</scope>
    <source>
        <strain evidence="2">NBRC 109515</strain>
    </source>
</reference>
<dbReference type="InterPro" id="IPR006059">
    <property type="entry name" value="SBP"/>
</dbReference>
<dbReference type="PANTHER" id="PTHR43649:SF14">
    <property type="entry name" value="BLR3389 PROTEIN"/>
    <property type="match status" value="1"/>
</dbReference>
<accession>A0A919RGI1</accession>
<dbReference type="PROSITE" id="PS51257">
    <property type="entry name" value="PROKAR_LIPOPROTEIN"/>
    <property type="match status" value="1"/>
</dbReference>
<keyword evidence="1" id="KW-0732">Signal</keyword>
<evidence type="ECO:0008006" key="4">
    <source>
        <dbReference type="Google" id="ProtNLM"/>
    </source>
</evidence>
<dbReference type="PANTHER" id="PTHR43649">
    <property type="entry name" value="ARABINOSE-BINDING PROTEIN-RELATED"/>
    <property type="match status" value="1"/>
</dbReference>
<dbReference type="Proteomes" id="UP000606172">
    <property type="component" value="Unassembled WGS sequence"/>
</dbReference>
<dbReference type="EMBL" id="BOOW01000015">
    <property type="protein sequence ID" value="GII92345.1"/>
    <property type="molecule type" value="Genomic_DNA"/>
</dbReference>
<organism evidence="2 3">
    <name type="scientific">Sinosporangium siamense</name>
    <dbReference type="NCBI Taxonomy" id="1367973"/>
    <lineage>
        <taxon>Bacteria</taxon>
        <taxon>Bacillati</taxon>
        <taxon>Actinomycetota</taxon>
        <taxon>Actinomycetes</taxon>
        <taxon>Streptosporangiales</taxon>
        <taxon>Streptosporangiaceae</taxon>
        <taxon>Sinosporangium</taxon>
    </lineage>
</organism>
<name>A0A919RGI1_9ACTN</name>
<sequence length="453" mass="48601">MVKAVQKLMVGLAAVSCLALAACGGGSGGTGGQAAQKAPDAKNWRQDIKGGPIEVGVLPAVGTPSLKFLEDIAAAMEKDYPGTEVKQTFANTKTRPALEQRWRAGDALDVDYTMFDGTNPALLDWADDGALLDLKPYLDQVDTTTGKPWLEQFSPAVMQFMQHPKTGKVYGVPSELSLQVLFYNAALFEKHGITPPATWDDLLKAADGLKAAGVDPIAVTGLFEPYMGMWSDNIWMRTVGYGKAREVLTDGKGSITEDPGFLKGLQMLQDLRDKKGFLKGFEGTDFTAAQAQFFQGKAGMILMGSWLVSEMADVIPKDFKLGVLQFPTVTGGTGDQASMLAAAQLMSVSAKSENIPLSLEWVRRVVSVETQTRRATEVGEVSAVKGVSSPPGLPGIADVVAKADRLQAAYYGLMQSKAKDVVYPEIAKLMFGKQDAQQTLENLDKGLRRVHGG</sequence>
<dbReference type="InterPro" id="IPR050490">
    <property type="entry name" value="Bact_solute-bd_prot1"/>
</dbReference>
<dbReference type="Pfam" id="PF01547">
    <property type="entry name" value="SBP_bac_1"/>
    <property type="match status" value="1"/>
</dbReference>
<feature type="chain" id="PRO_5039497795" description="Extracellular solute-binding protein" evidence="1">
    <location>
        <begin position="22"/>
        <end position="453"/>
    </location>
</feature>
<feature type="signal peptide" evidence="1">
    <location>
        <begin position="1"/>
        <end position="21"/>
    </location>
</feature>
<evidence type="ECO:0000313" key="3">
    <source>
        <dbReference type="Proteomes" id="UP000606172"/>
    </source>
</evidence>
<dbReference type="AlphaFoldDB" id="A0A919RGI1"/>
<evidence type="ECO:0000313" key="2">
    <source>
        <dbReference type="EMBL" id="GII92345.1"/>
    </source>
</evidence>
<protein>
    <recommendedName>
        <fullName evidence="4">Extracellular solute-binding protein</fullName>
    </recommendedName>
</protein>
<evidence type="ECO:0000256" key="1">
    <source>
        <dbReference type="SAM" id="SignalP"/>
    </source>
</evidence>
<dbReference type="SUPFAM" id="SSF53850">
    <property type="entry name" value="Periplasmic binding protein-like II"/>
    <property type="match status" value="1"/>
</dbReference>
<gene>
    <name evidence="2" type="ORF">Ssi02_25760</name>
</gene>
<comment type="caution">
    <text evidence="2">The sequence shown here is derived from an EMBL/GenBank/DDBJ whole genome shotgun (WGS) entry which is preliminary data.</text>
</comment>
<keyword evidence="3" id="KW-1185">Reference proteome</keyword>